<dbReference type="AlphaFoldDB" id="A0A367PIS1"/>
<gene>
    <name evidence="1" type="ORF">DDK22_18020</name>
</gene>
<accession>A0A367PIS1</accession>
<reference evidence="1 2" key="1">
    <citation type="submission" date="2018-04" db="EMBL/GenBank/DDBJ databases">
        <title>Cupriavidus necator CR12 genome sequencing and assembly.</title>
        <authorList>
            <person name="Ben Fekih I."/>
            <person name="Mazhar H.S."/>
            <person name="Bello S.K."/>
            <person name="Rensing C."/>
        </authorList>
    </citation>
    <scope>NUCLEOTIDE SEQUENCE [LARGE SCALE GENOMIC DNA]</scope>
    <source>
        <strain evidence="1 2">CR12</strain>
    </source>
</reference>
<dbReference type="RefSeq" id="WP_114133093.1">
    <property type="nucleotide sequence ID" value="NZ_CP068435.1"/>
</dbReference>
<dbReference type="Proteomes" id="UP000253501">
    <property type="component" value="Unassembled WGS sequence"/>
</dbReference>
<proteinExistence type="predicted"/>
<organism evidence="1 2">
    <name type="scientific">Cupriavidus necator</name>
    <name type="common">Alcaligenes eutrophus</name>
    <name type="synonym">Ralstonia eutropha</name>
    <dbReference type="NCBI Taxonomy" id="106590"/>
    <lineage>
        <taxon>Bacteria</taxon>
        <taxon>Pseudomonadati</taxon>
        <taxon>Pseudomonadota</taxon>
        <taxon>Betaproteobacteria</taxon>
        <taxon>Burkholderiales</taxon>
        <taxon>Burkholderiaceae</taxon>
        <taxon>Cupriavidus</taxon>
    </lineage>
</organism>
<dbReference type="EMBL" id="QDHA01000041">
    <property type="protein sequence ID" value="RCJ07117.1"/>
    <property type="molecule type" value="Genomic_DNA"/>
</dbReference>
<name>A0A367PIS1_CUPNE</name>
<evidence type="ECO:0000313" key="1">
    <source>
        <dbReference type="EMBL" id="RCJ07117.1"/>
    </source>
</evidence>
<evidence type="ECO:0000313" key="2">
    <source>
        <dbReference type="Proteomes" id="UP000253501"/>
    </source>
</evidence>
<sequence length="283" mass="31557">MFKTADGEILDLAPWRMRRLMRLVADARRYPPGTPPQMLVNDLRQIVARARRVSTQPRLGTARFESRGEGACCQACLLARQQQGVLSLVGLSLSPMPSLGHLSEAFDEELTHLRPKLAPPPVSLEIELKWRRWSSLEDASRGVAGPGVYIFSDGAVPTYIGHSNALEARLRQWFQYQRALTCVGPKFIWTAPTRKNPVAAAIEHTLLSWVDRKLRLNGRLRSGMPSTLANRVLTNLVTVGEKDLVIRNAMPPELAKDFRPTANTMHIKAGTQFEVPFDAYAAP</sequence>
<evidence type="ECO:0008006" key="3">
    <source>
        <dbReference type="Google" id="ProtNLM"/>
    </source>
</evidence>
<comment type="caution">
    <text evidence="1">The sequence shown here is derived from an EMBL/GenBank/DDBJ whole genome shotgun (WGS) entry which is preliminary data.</text>
</comment>
<protein>
    <recommendedName>
        <fullName evidence="3">GIY-YIG domain-containing protein</fullName>
    </recommendedName>
</protein>